<keyword evidence="3" id="KW-0472">Membrane</keyword>
<evidence type="ECO:0000259" key="5">
    <source>
        <dbReference type="SMART" id="SM00409"/>
    </source>
</evidence>
<dbReference type="Gene3D" id="2.60.40.10">
    <property type="entry name" value="Immunoglobulins"/>
    <property type="match status" value="1"/>
</dbReference>
<dbReference type="InterPro" id="IPR013783">
    <property type="entry name" value="Ig-like_fold"/>
</dbReference>
<evidence type="ECO:0000313" key="6">
    <source>
        <dbReference type="Ensembl" id="ENSENLP00000050615.1"/>
    </source>
</evidence>
<evidence type="ECO:0000256" key="3">
    <source>
        <dbReference type="ARBA" id="ARBA00023136"/>
    </source>
</evidence>
<dbReference type="InterPro" id="IPR013106">
    <property type="entry name" value="Ig_V-set"/>
</dbReference>
<evidence type="ECO:0000256" key="4">
    <source>
        <dbReference type="SAM" id="SignalP"/>
    </source>
</evidence>
<dbReference type="PANTHER" id="PTHR11860">
    <property type="entry name" value="POLYMERIC-IMMUNOGLOBULIN RECEPTOR"/>
    <property type="match status" value="1"/>
</dbReference>
<dbReference type="SMART" id="SM00409">
    <property type="entry name" value="IG"/>
    <property type="match status" value="1"/>
</dbReference>
<comment type="subcellular location">
    <subcellularLocation>
        <location evidence="1">Membrane</location>
    </subcellularLocation>
</comment>
<feature type="domain" description="Immunoglobulin" evidence="5">
    <location>
        <begin position="16"/>
        <end position="114"/>
    </location>
</feature>
<keyword evidence="7" id="KW-1185">Reference proteome</keyword>
<protein>
    <recommendedName>
        <fullName evidence="5">Immunoglobulin domain-containing protein</fullName>
    </recommendedName>
</protein>
<evidence type="ECO:0000313" key="7">
    <source>
        <dbReference type="Proteomes" id="UP000472264"/>
    </source>
</evidence>
<keyword evidence="2" id="KW-0812">Transmembrane</keyword>
<dbReference type="GO" id="GO:0005886">
    <property type="term" value="C:plasma membrane"/>
    <property type="evidence" value="ECO:0007669"/>
    <property type="project" value="TreeGrafter"/>
</dbReference>
<dbReference type="OMA" id="ASITCKY"/>
<dbReference type="InterPro" id="IPR003599">
    <property type="entry name" value="Ig_sub"/>
</dbReference>
<proteinExistence type="predicted"/>
<feature type="chain" id="PRO_5025371192" description="Immunoglobulin domain-containing protein" evidence="4">
    <location>
        <begin position="24"/>
        <end position="137"/>
    </location>
</feature>
<dbReference type="PANTHER" id="PTHR11860:SF118">
    <property type="entry name" value="CMRF35-LIKE MOLECULE 3-RELATED"/>
    <property type="match status" value="1"/>
</dbReference>
<dbReference type="SUPFAM" id="SSF48726">
    <property type="entry name" value="Immunoglobulin"/>
    <property type="match status" value="1"/>
</dbReference>
<keyword evidence="4" id="KW-0732">Signal</keyword>
<dbReference type="Pfam" id="PF07686">
    <property type="entry name" value="V-set"/>
    <property type="match status" value="1"/>
</dbReference>
<dbReference type="InParanoid" id="A0A665X2X7"/>
<reference evidence="6" key="3">
    <citation type="submission" date="2025-09" db="UniProtKB">
        <authorList>
            <consortium name="Ensembl"/>
        </authorList>
    </citation>
    <scope>IDENTIFICATION</scope>
</reference>
<reference evidence="6" key="2">
    <citation type="submission" date="2025-08" db="UniProtKB">
        <authorList>
            <consortium name="Ensembl"/>
        </authorList>
    </citation>
    <scope>IDENTIFICATION</scope>
</reference>
<evidence type="ECO:0000256" key="1">
    <source>
        <dbReference type="ARBA" id="ARBA00004370"/>
    </source>
</evidence>
<feature type="signal peptide" evidence="4">
    <location>
        <begin position="1"/>
        <end position="23"/>
    </location>
</feature>
<reference evidence="6" key="1">
    <citation type="submission" date="2021-04" db="EMBL/GenBank/DDBJ databases">
        <authorList>
            <consortium name="Wellcome Sanger Institute Data Sharing"/>
        </authorList>
    </citation>
    <scope>NUCLEOTIDE SEQUENCE [LARGE SCALE GENOMIC DNA]</scope>
</reference>
<dbReference type="Proteomes" id="UP000472264">
    <property type="component" value="Chromosome 15"/>
</dbReference>
<dbReference type="AlphaFoldDB" id="A0A665X2X7"/>
<name>A0A665X2X7_ECHNA</name>
<dbReference type="GO" id="GO:0004888">
    <property type="term" value="F:transmembrane signaling receptor activity"/>
    <property type="evidence" value="ECO:0007669"/>
    <property type="project" value="TreeGrafter"/>
</dbReference>
<organism evidence="6 7">
    <name type="scientific">Echeneis naucrates</name>
    <name type="common">Live sharksucker</name>
    <dbReference type="NCBI Taxonomy" id="173247"/>
    <lineage>
        <taxon>Eukaryota</taxon>
        <taxon>Metazoa</taxon>
        <taxon>Chordata</taxon>
        <taxon>Craniata</taxon>
        <taxon>Vertebrata</taxon>
        <taxon>Euteleostomi</taxon>
        <taxon>Actinopterygii</taxon>
        <taxon>Neopterygii</taxon>
        <taxon>Teleostei</taxon>
        <taxon>Neoteleostei</taxon>
        <taxon>Acanthomorphata</taxon>
        <taxon>Carangaria</taxon>
        <taxon>Carangiformes</taxon>
        <taxon>Echeneidae</taxon>
        <taxon>Echeneis</taxon>
    </lineage>
</organism>
<dbReference type="InterPro" id="IPR050671">
    <property type="entry name" value="CD300_family_receptors"/>
</dbReference>
<sequence length="137" mass="15673">MNVHFRILLILTGLAGHEVPVTAGKSITIPCLYESKYINHVKYLCKGSTWRSCTYAVRTDKPDPSGKFSISDDKTLKIFTVTIQNLNKEDSYYWCNVEINHGPDDGIRFQLSVTEGKNLSKHRKAQFKSFINFIKLE</sequence>
<evidence type="ECO:0000256" key="2">
    <source>
        <dbReference type="ARBA" id="ARBA00022692"/>
    </source>
</evidence>
<dbReference type="Ensembl" id="ENSENLT00000051855.1">
    <property type="protein sequence ID" value="ENSENLP00000050615.1"/>
    <property type="gene ID" value="ENSENLG00000021266.1"/>
</dbReference>
<accession>A0A665X2X7</accession>
<dbReference type="InterPro" id="IPR036179">
    <property type="entry name" value="Ig-like_dom_sf"/>
</dbReference>